<dbReference type="InterPro" id="IPR051091">
    <property type="entry name" value="O-Glucosyltr/Glycosyltrsf_90"/>
</dbReference>
<sequence length="325" mass="38055">MNFTPQGINHRRLHKIKYYASRVHLSLLPHAWLAKSLDNVLAEYARLPETAQQHIAKRVNYYNKLDGQFALSGSLNTVGGFKKRGFSAYFYDLADYLRYFPADSVFAHEFGDVRDIATQPTLVKSRPIADNNQNNVILKLDSVRHFYIYPDPFDYAEKNDKLVWRGAAFEYQPHRMRFVQQFHHHQQCDIACIHHSSQGKPWHGAFMSVRDQLRHKFILSIEGNDVATNLKWIMASNSLCFMTTPKYETWLMEGLLQPNVHYVHLQDDYADFDEKLLYYQNNPAAAQKIIAHAQAWMQPFFDEKQELITNLLVLKKYFEQTQTGF</sequence>
<dbReference type="Proteomes" id="UP000219669">
    <property type="component" value="Unassembled WGS sequence"/>
</dbReference>
<dbReference type="PANTHER" id="PTHR12203">
    <property type="entry name" value="KDEL LYS-ASP-GLU-LEU CONTAINING - RELATED"/>
    <property type="match status" value="1"/>
</dbReference>
<proteinExistence type="predicted"/>
<protein>
    <submittedName>
        <fullName evidence="3">Glycosyl transferase family 90</fullName>
    </submittedName>
</protein>
<dbReference type="Pfam" id="PF05686">
    <property type="entry name" value="Glyco_transf_90"/>
    <property type="match status" value="1"/>
</dbReference>
<evidence type="ECO:0000313" key="3">
    <source>
        <dbReference type="EMBL" id="SOD70124.1"/>
    </source>
</evidence>
<dbReference type="EMBL" id="OCNF01000022">
    <property type="protein sequence ID" value="SOD70124.1"/>
    <property type="molecule type" value="Genomic_DNA"/>
</dbReference>
<gene>
    <name evidence="3" type="ORF">SAMN02746062_01991</name>
</gene>
<keyword evidence="4" id="KW-1185">Reference proteome</keyword>
<dbReference type="AlphaFoldDB" id="A0A286EH51"/>
<evidence type="ECO:0000256" key="1">
    <source>
        <dbReference type="ARBA" id="ARBA00022679"/>
    </source>
</evidence>
<reference evidence="3 4" key="1">
    <citation type="submission" date="2017-09" db="EMBL/GenBank/DDBJ databases">
        <authorList>
            <person name="Ehlers B."/>
            <person name="Leendertz F.H."/>
        </authorList>
    </citation>
    <scope>NUCLEOTIDE SEQUENCE [LARGE SCALE GENOMIC DNA]</scope>
    <source>
        <strain evidence="3 4">DSM 16848</strain>
    </source>
</reference>
<feature type="domain" description="Glycosyl transferase CAP10" evidence="2">
    <location>
        <begin position="110"/>
        <end position="315"/>
    </location>
</feature>
<keyword evidence="1 3" id="KW-0808">Transferase</keyword>
<accession>A0A286EH51</accession>
<name>A0A286EH51_9NEIS</name>
<evidence type="ECO:0000313" key="4">
    <source>
        <dbReference type="Proteomes" id="UP000219669"/>
    </source>
</evidence>
<dbReference type="GO" id="GO:0016740">
    <property type="term" value="F:transferase activity"/>
    <property type="evidence" value="ECO:0007669"/>
    <property type="project" value="UniProtKB-KW"/>
</dbReference>
<dbReference type="InterPro" id="IPR006598">
    <property type="entry name" value="CAP10"/>
</dbReference>
<dbReference type="PANTHER" id="PTHR12203:SF35">
    <property type="entry name" value="PROTEIN O-GLUCOSYLTRANSFERASE 1"/>
    <property type="match status" value="1"/>
</dbReference>
<organism evidence="3 4">
    <name type="scientific">Alysiella filiformis DSM 16848</name>
    <dbReference type="NCBI Taxonomy" id="1120981"/>
    <lineage>
        <taxon>Bacteria</taxon>
        <taxon>Pseudomonadati</taxon>
        <taxon>Pseudomonadota</taxon>
        <taxon>Betaproteobacteria</taxon>
        <taxon>Neisseriales</taxon>
        <taxon>Neisseriaceae</taxon>
        <taxon>Alysiella</taxon>
    </lineage>
</organism>
<evidence type="ECO:0000259" key="2">
    <source>
        <dbReference type="SMART" id="SM00672"/>
    </source>
</evidence>
<dbReference type="RefSeq" id="WP_218839697.1">
    <property type="nucleotide sequence ID" value="NZ_CP083931.1"/>
</dbReference>
<dbReference type="SMART" id="SM00672">
    <property type="entry name" value="CAP10"/>
    <property type="match status" value="1"/>
</dbReference>